<evidence type="ECO:0000313" key="3">
    <source>
        <dbReference type="Proteomes" id="UP000646749"/>
    </source>
</evidence>
<accession>A0ABQ4EF55</accession>
<protein>
    <submittedName>
        <fullName evidence="2">Uncharacterized protein</fullName>
    </submittedName>
</protein>
<name>A0ABQ4EF55_9ACTN</name>
<comment type="caution">
    <text evidence="2">The sequence shown here is derived from an EMBL/GenBank/DDBJ whole genome shotgun (WGS) entry which is preliminary data.</text>
</comment>
<feature type="compositionally biased region" description="Basic and acidic residues" evidence="1">
    <location>
        <begin position="70"/>
        <end position="80"/>
    </location>
</feature>
<dbReference type="Proteomes" id="UP000646749">
    <property type="component" value="Unassembled WGS sequence"/>
</dbReference>
<gene>
    <name evidence="2" type="ORF">Pen02_82900</name>
</gene>
<evidence type="ECO:0000313" key="2">
    <source>
        <dbReference type="EMBL" id="GIG93354.1"/>
    </source>
</evidence>
<keyword evidence="3" id="KW-1185">Reference proteome</keyword>
<evidence type="ECO:0000256" key="1">
    <source>
        <dbReference type="SAM" id="MobiDB-lite"/>
    </source>
</evidence>
<reference evidence="2 3" key="1">
    <citation type="submission" date="2021-01" db="EMBL/GenBank/DDBJ databases">
        <title>Whole genome shotgun sequence of Plantactinospora endophytica NBRC 110450.</title>
        <authorList>
            <person name="Komaki H."/>
            <person name="Tamura T."/>
        </authorList>
    </citation>
    <scope>NUCLEOTIDE SEQUENCE [LARGE SCALE GENOMIC DNA]</scope>
    <source>
        <strain evidence="2 3">NBRC 110450</strain>
    </source>
</reference>
<proteinExistence type="predicted"/>
<feature type="region of interest" description="Disordered" evidence="1">
    <location>
        <begin position="44"/>
        <end position="80"/>
    </location>
</feature>
<sequence length="80" mass="8802">MTPAEEARIREAALARGRTERREQGIPEQFTDEVMTAELAVLLGHPTKTKPRPRTAAVVEDGAFGGRSENNGEERSRRAA</sequence>
<dbReference type="EMBL" id="BONW01000062">
    <property type="protein sequence ID" value="GIG93354.1"/>
    <property type="molecule type" value="Genomic_DNA"/>
</dbReference>
<organism evidence="2 3">
    <name type="scientific">Plantactinospora endophytica</name>
    <dbReference type="NCBI Taxonomy" id="673535"/>
    <lineage>
        <taxon>Bacteria</taxon>
        <taxon>Bacillati</taxon>
        <taxon>Actinomycetota</taxon>
        <taxon>Actinomycetes</taxon>
        <taxon>Micromonosporales</taxon>
        <taxon>Micromonosporaceae</taxon>
        <taxon>Plantactinospora</taxon>
    </lineage>
</organism>